<dbReference type="OrthoDB" id="3735750at2759"/>
<protein>
    <submittedName>
        <fullName evidence="2">Uncharacterized protein</fullName>
    </submittedName>
</protein>
<accession>A0A1Y1ZK99</accession>
<reference evidence="2 3" key="1">
    <citation type="submission" date="2016-07" db="EMBL/GenBank/DDBJ databases">
        <title>Pervasive Adenine N6-methylation of Active Genes in Fungi.</title>
        <authorList>
            <consortium name="DOE Joint Genome Institute"/>
            <person name="Mondo S.J."/>
            <person name="Dannebaum R.O."/>
            <person name="Kuo R.C."/>
            <person name="Labutti K."/>
            <person name="Haridas S."/>
            <person name="Kuo A."/>
            <person name="Salamov A."/>
            <person name="Ahrendt S.R."/>
            <person name="Lipzen A."/>
            <person name="Sullivan W."/>
            <person name="Andreopoulos W.B."/>
            <person name="Clum A."/>
            <person name="Lindquist E."/>
            <person name="Daum C."/>
            <person name="Ramamoorthy G.K."/>
            <person name="Gryganskyi A."/>
            <person name="Culley D."/>
            <person name="Magnuson J.K."/>
            <person name="James T.Y."/>
            <person name="O'Malley M.A."/>
            <person name="Stajich J.E."/>
            <person name="Spatafora J.W."/>
            <person name="Visel A."/>
            <person name="Grigoriev I.V."/>
        </authorList>
    </citation>
    <scope>NUCLEOTIDE SEQUENCE [LARGE SCALE GENOMIC DNA]</scope>
    <source>
        <strain evidence="2 3">CBS 115471</strain>
    </source>
</reference>
<evidence type="ECO:0000313" key="2">
    <source>
        <dbReference type="EMBL" id="ORY10671.1"/>
    </source>
</evidence>
<organism evidence="2 3">
    <name type="scientific">Clohesyomyces aquaticus</name>
    <dbReference type="NCBI Taxonomy" id="1231657"/>
    <lineage>
        <taxon>Eukaryota</taxon>
        <taxon>Fungi</taxon>
        <taxon>Dikarya</taxon>
        <taxon>Ascomycota</taxon>
        <taxon>Pezizomycotina</taxon>
        <taxon>Dothideomycetes</taxon>
        <taxon>Pleosporomycetidae</taxon>
        <taxon>Pleosporales</taxon>
        <taxon>Lindgomycetaceae</taxon>
        <taxon>Clohesyomyces</taxon>
    </lineage>
</organism>
<comment type="caution">
    <text evidence="2">The sequence shown here is derived from an EMBL/GenBank/DDBJ whole genome shotgun (WGS) entry which is preliminary data.</text>
</comment>
<evidence type="ECO:0000313" key="3">
    <source>
        <dbReference type="Proteomes" id="UP000193144"/>
    </source>
</evidence>
<dbReference type="AlphaFoldDB" id="A0A1Y1ZK99"/>
<dbReference type="Proteomes" id="UP000193144">
    <property type="component" value="Unassembled WGS sequence"/>
</dbReference>
<dbReference type="EMBL" id="MCFA01000070">
    <property type="protein sequence ID" value="ORY10671.1"/>
    <property type="molecule type" value="Genomic_DNA"/>
</dbReference>
<sequence length="175" mass="20223">MSWTFTVHKINQSFDQIAEWYHTFMDRTEHAFRALHERITYLENHQACQGPSDEQVERVLRKILAERFGEAGFQRVEPSPALKENAYFVKKPAEDECVPNPIQINTAMLHVDPDGVPSEAYRKQFKELDSNLSDFPNVDLKGSITRGEVEDIKPSVLATRRDQSPNNSQYTKPWS</sequence>
<name>A0A1Y1ZK99_9PLEO</name>
<proteinExistence type="predicted"/>
<feature type="compositionally biased region" description="Polar residues" evidence="1">
    <location>
        <begin position="164"/>
        <end position="175"/>
    </location>
</feature>
<gene>
    <name evidence="2" type="ORF">BCR34DRAFT_485320</name>
</gene>
<feature type="region of interest" description="Disordered" evidence="1">
    <location>
        <begin position="151"/>
        <end position="175"/>
    </location>
</feature>
<feature type="compositionally biased region" description="Basic and acidic residues" evidence="1">
    <location>
        <begin position="151"/>
        <end position="163"/>
    </location>
</feature>
<keyword evidence="3" id="KW-1185">Reference proteome</keyword>
<evidence type="ECO:0000256" key="1">
    <source>
        <dbReference type="SAM" id="MobiDB-lite"/>
    </source>
</evidence>